<accession>A0A8H2W128</accession>
<gene>
    <name evidence="1" type="ORF">SCLTRI_LOCUS8290</name>
</gene>
<organism evidence="1 2">
    <name type="scientific">Sclerotinia trifoliorum</name>
    <dbReference type="NCBI Taxonomy" id="28548"/>
    <lineage>
        <taxon>Eukaryota</taxon>
        <taxon>Fungi</taxon>
        <taxon>Dikarya</taxon>
        <taxon>Ascomycota</taxon>
        <taxon>Pezizomycotina</taxon>
        <taxon>Leotiomycetes</taxon>
        <taxon>Helotiales</taxon>
        <taxon>Sclerotiniaceae</taxon>
        <taxon>Sclerotinia</taxon>
    </lineage>
</organism>
<sequence length="55" mass="6481">MITYTLIRYSVTMVCDILMAWKIWVSFRGRDMQDVTIREDSITISIFSKNLDSSE</sequence>
<keyword evidence="2" id="KW-1185">Reference proteome</keyword>
<reference evidence="1" key="1">
    <citation type="submission" date="2020-10" db="EMBL/GenBank/DDBJ databases">
        <authorList>
            <person name="Kusch S."/>
        </authorList>
    </citation>
    <scope>NUCLEOTIDE SEQUENCE</scope>
    <source>
        <strain evidence="1">SwB9</strain>
    </source>
</reference>
<dbReference type="Proteomes" id="UP000624404">
    <property type="component" value="Unassembled WGS sequence"/>
</dbReference>
<dbReference type="EMBL" id="CAJHIA010000032">
    <property type="protein sequence ID" value="CAD6448498.1"/>
    <property type="molecule type" value="Genomic_DNA"/>
</dbReference>
<evidence type="ECO:0000313" key="2">
    <source>
        <dbReference type="Proteomes" id="UP000624404"/>
    </source>
</evidence>
<evidence type="ECO:0000313" key="1">
    <source>
        <dbReference type="EMBL" id="CAD6448498.1"/>
    </source>
</evidence>
<comment type="caution">
    <text evidence="1">The sequence shown here is derived from an EMBL/GenBank/DDBJ whole genome shotgun (WGS) entry which is preliminary data.</text>
</comment>
<proteinExistence type="predicted"/>
<protein>
    <submittedName>
        <fullName evidence="1">D2766e38-accb-4332-a7a8-95443c23be00-CDS</fullName>
    </submittedName>
</protein>
<name>A0A8H2W128_9HELO</name>
<dbReference type="AlphaFoldDB" id="A0A8H2W128"/>